<evidence type="ECO:0000256" key="3">
    <source>
        <dbReference type="ARBA" id="ARBA00023295"/>
    </source>
</evidence>
<dbReference type="OrthoDB" id="432381at2759"/>
<dbReference type="PANTHER" id="PTHR12304:SF4">
    <property type="entry name" value="URIDINE NUCLEOSIDASE"/>
    <property type="match status" value="1"/>
</dbReference>
<evidence type="ECO:0000259" key="4">
    <source>
        <dbReference type="Pfam" id="PF01156"/>
    </source>
</evidence>
<evidence type="ECO:0000313" key="6">
    <source>
        <dbReference type="Proteomes" id="UP000799766"/>
    </source>
</evidence>
<dbReference type="PANTHER" id="PTHR12304">
    <property type="entry name" value="INOSINE-URIDINE PREFERRING NUCLEOSIDE HYDROLASE"/>
    <property type="match status" value="1"/>
</dbReference>
<accession>A0A6A6NVR1</accession>
<dbReference type="AlphaFoldDB" id="A0A6A6NVR1"/>
<feature type="domain" description="Inosine/uridine-preferring nucleoside hydrolase" evidence="4">
    <location>
        <begin position="28"/>
        <end position="364"/>
    </location>
</feature>
<dbReference type="Pfam" id="PF01156">
    <property type="entry name" value="IU_nuc_hydro"/>
    <property type="match status" value="1"/>
</dbReference>
<name>A0A6A6NVR1_9PEZI</name>
<dbReference type="InterPro" id="IPR001910">
    <property type="entry name" value="Inosine/uridine_hydrolase_dom"/>
</dbReference>
<dbReference type="InterPro" id="IPR036452">
    <property type="entry name" value="Ribo_hydro-like"/>
</dbReference>
<dbReference type="SUPFAM" id="SSF53590">
    <property type="entry name" value="Nucleoside hydrolase"/>
    <property type="match status" value="1"/>
</dbReference>
<evidence type="ECO:0000256" key="1">
    <source>
        <dbReference type="ARBA" id="ARBA00009176"/>
    </source>
</evidence>
<protein>
    <submittedName>
        <fullName evidence="5">Inosine/uridine-preferring nucleoside hydrolase domain-containing protein</fullName>
    </submittedName>
</protein>
<dbReference type="InterPro" id="IPR023186">
    <property type="entry name" value="IUNH"/>
</dbReference>
<dbReference type="GO" id="GO:0008477">
    <property type="term" value="F:purine nucleosidase activity"/>
    <property type="evidence" value="ECO:0007669"/>
    <property type="project" value="TreeGrafter"/>
</dbReference>
<evidence type="ECO:0000256" key="2">
    <source>
        <dbReference type="ARBA" id="ARBA00022801"/>
    </source>
</evidence>
<sequence>MPDAGSRSLAEEIWNGQDGDQQPIPMWLDDAFAILIAAQCPRINLLGISTVHGNASVAHTTHNTLAILTAIGRTDIPVYAGAARPDKRKEVHAESIHGDSGLDGTTLLPAPTTHAQPGSAVAALVSALLSTPPGSAWVVTTGALTNAAHAFAACPELAAHVRGVSIMGGALGRGFSDAVMGQLGGRMQSFGNWSPFAEFNCDPEAASSILTHPILRPKTTLIPLDLTHQVIADSHVLGHIRGPPADHAASRVRALFLEILTFFSRTYAHVFGMTMGPPLHDPIAVVAALAPGTFFDAHGCHSGEAADEERWAVRVCVDGDDTGGTGEKRQPQFSGQLGRTRERLLKKGSQGVRIPRRMDVDMLWWLVDFALERAGAQMASASD</sequence>
<keyword evidence="6" id="KW-1185">Reference proteome</keyword>
<dbReference type="Gene3D" id="3.90.245.10">
    <property type="entry name" value="Ribonucleoside hydrolase-like"/>
    <property type="match status" value="1"/>
</dbReference>
<proteinExistence type="inferred from homology"/>
<reference evidence="5" key="1">
    <citation type="journal article" date="2020" name="Stud. Mycol.">
        <title>101 Dothideomycetes genomes: a test case for predicting lifestyles and emergence of pathogens.</title>
        <authorList>
            <person name="Haridas S."/>
            <person name="Albert R."/>
            <person name="Binder M."/>
            <person name="Bloem J."/>
            <person name="Labutti K."/>
            <person name="Salamov A."/>
            <person name="Andreopoulos B."/>
            <person name="Baker S."/>
            <person name="Barry K."/>
            <person name="Bills G."/>
            <person name="Bluhm B."/>
            <person name="Cannon C."/>
            <person name="Castanera R."/>
            <person name="Culley D."/>
            <person name="Daum C."/>
            <person name="Ezra D."/>
            <person name="Gonzalez J."/>
            <person name="Henrissat B."/>
            <person name="Kuo A."/>
            <person name="Liang C."/>
            <person name="Lipzen A."/>
            <person name="Lutzoni F."/>
            <person name="Magnuson J."/>
            <person name="Mondo S."/>
            <person name="Nolan M."/>
            <person name="Ohm R."/>
            <person name="Pangilinan J."/>
            <person name="Park H.-J."/>
            <person name="Ramirez L."/>
            <person name="Alfaro M."/>
            <person name="Sun H."/>
            <person name="Tritt A."/>
            <person name="Yoshinaga Y."/>
            <person name="Zwiers L.-H."/>
            <person name="Turgeon B."/>
            <person name="Goodwin S."/>
            <person name="Spatafora J."/>
            <person name="Crous P."/>
            <person name="Grigoriev I."/>
        </authorList>
    </citation>
    <scope>NUCLEOTIDE SEQUENCE</scope>
    <source>
        <strain evidence="5">ATCC 16933</strain>
    </source>
</reference>
<dbReference type="GO" id="GO:0005829">
    <property type="term" value="C:cytosol"/>
    <property type="evidence" value="ECO:0007669"/>
    <property type="project" value="TreeGrafter"/>
</dbReference>
<organism evidence="5 6">
    <name type="scientific">Lineolata rhizophorae</name>
    <dbReference type="NCBI Taxonomy" id="578093"/>
    <lineage>
        <taxon>Eukaryota</taxon>
        <taxon>Fungi</taxon>
        <taxon>Dikarya</taxon>
        <taxon>Ascomycota</taxon>
        <taxon>Pezizomycotina</taxon>
        <taxon>Dothideomycetes</taxon>
        <taxon>Dothideomycetes incertae sedis</taxon>
        <taxon>Lineolatales</taxon>
        <taxon>Lineolataceae</taxon>
        <taxon>Lineolata</taxon>
    </lineage>
</organism>
<evidence type="ECO:0000313" key="5">
    <source>
        <dbReference type="EMBL" id="KAF2455860.1"/>
    </source>
</evidence>
<keyword evidence="2 5" id="KW-0378">Hydrolase</keyword>
<dbReference type="EMBL" id="MU001685">
    <property type="protein sequence ID" value="KAF2455860.1"/>
    <property type="molecule type" value="Genomic_DNA"/>
</dbReference>
<keyword evidence="3" id="KW-0326">Glycosidase</keyword>
<dbReference type="Proteomes" id="UP000799766">
    <property type="component" value="Unassembled WGS sequence"/>
</dbReference>
<dbReference type="GO" id="GO:0006152">
    <property type="term" value="P:purine nucleoside catabolic process"/>
    <property type="evidence" value="ECO:0007669"/>
    <property type="project" value="TreeGrafter"/>
</dbReference>
<gene>
    <name evidence="5" type="ORF">BDY21DRAFT_386761</name>
</gene>
<comment type="similarity">
    <text evidence="1">Belongs to the IUNH family.</text>
</comment>